<keyword evidence="2" id="KW-1185">Reference proteome</keyword>
<evidence type="ECO:0000313" key="2">
    <source>
        <dbReference type="Proteomes" id="UP000887578"/>
    </source>
</evidence>
<dbReference type="Proteomes" id="UP000887578">
    <property type="component" value="Unplaced"/>
</dbReference>
<proteinExistence type="predicted"/>
<accession>A0A914PRL9</accession>
<evidence type="ECO:0000259" key="1">
    <source>
        <dbReference type="PROSITE" id="PS50835"/>
    </source>
</evidence>
<evidence type="ECO:0000313" key="3">
    <source>
        <dbReference type="WBParaSite" id="PDA_v2.g17478.t1"/>
    </source>
</evidence>
<dbReference type="WBParaSite" id="PDA_v2.g17478.t1">
    <property type="protein sequence ID" value="PDA_v2.g17478.t1"/>
    <property type="gene ID" value="PDA_v2.g17478"/>
</dbReference>
<organism evidence="2 3">
    <name type="scientific">Panagrolaimus davidi</name>
    <dbReference type="NCBI Taxonomy" id="227884"/>
    <lineage>
        <taxon>Eukaryota</taxon>
        <taxon>Metazoa</taxon>
        <taxon>Ecdysozoa</taxon>
        <taxon>Nematoda</taxon>
        <taxon>Chromadorea</taxon>
        <taxon>Rhabditida</taxon>
        <taxon>Tylenchina</taxon>
        <taxon>Panagrolaimomorpha</taxon>
        <taxon>Panagrolaimoidea</taxon>
        <taxon>Panagrolaimidae</taxon>
        <taxon>Panagrolaimus</taxon>
    </lineage>
</organism>
<dbReference type="InterPro" id="IPR007110">
    <property type="entry name" value="Ig-like_dom"/>
</dbReference>
<feature type="domain" description="Ig-like" evidence="1">
    <location>
        <begin position="173"/>
        <end position="253"/>
    </location>
</feature>
<reference evidence="3" key="1">
    <citation type="submission" date="2022-11" db="UniProtKB">
        <authorList>
            <consortium name="WormBaseParasite"/>
        </authorList>
    </citation>
    <scope>IDENTIFICATION</scope>
</reference>
<name>A0A914PRL9_9BILA</name>
<sequence length="253" mass="26967">MKNAKFHQVFDLATNDEFRNGGDVYAQGKLIIFDYISNIIKFEADQGTLYEVFVNRIFCKKSATTGTVEQHQKRISNTADIFIKAVNDESPAKKYLADQKSKLFQVPLIETQNVNNVNELQNFNINNEIQPQEPGAVAQQPNFGDGGAGGAGACSTCTSVQVVTGTQLGIDLPITQTAALDTSGCTVITVTCSSANPNEPITLHWSGDGVNRGRTIGTGSVTEILSCTNAGQLLLNEQSAGIVDQAACVSTGS</sequence>
<dbReference type="AlphaFoldDB" id="A0A914PRL9"/>
<protein>
    <submittedName>
        <fullName evidence="3">Ig-like domain-containing protein</fullName>
    </submittedName>
</protein>
<dbReference type="PROSITE" id="PS50835">
    <property type="entry name" value="IG_LIKE"/>
    <property type="match status" value="1"/>
</dbReference>